<organism evidence="1">
    <name type="scientific">marine sediment metagenome</name>
    <dbReference type="NCBI Taxonomy" id="412755"/>
    <lineage>
        <taxon>unclassified sequences</taxon>
        <taxon>metagenomes</taxon>
        <taxon>ecological metagenomes</taxon>
    </lineage>
</organism>
<sequence>LKPIAKTMSLSLRLAKLGHDKGVPCFCADLTVPPILVDWNKMVAARLEQLPGLKIGVVESNGHQNYTNWEALKSYHPCSGAPWIEQVDGLFHLDSDFYDKSGGILETSDHYMELVAAD</sequence>
<accession>X0X619</accession>
<comment type="caution">
    <text evidence="1">The sequence shown here is derived from an EMBL/GenBank/DDBJ whole genome shotgun (WGS) entry which is preliminary data.</text>
</comment>
<feature type="non-terminal residue" evidence="1">
    <location>
        <position position="1"/>
    </location>
</feature>
<dbReference type="AlphaFoldDB" id="X0X619"/>
<proteinExistence type="predicted"/>
<evidence type="ECO:0000313" key="1">
    <source>
        <dbReference type="EMBL" id="GAG32098.1"/>
    </source>
</evidence>
<gene>
    <name evidence="1" type="ORF">S01H1_72065</name>
</gene>
<name>X0X619_9ZZZZ</name>
<dbReference type="EMBL" id="BARS01048029">
    <property type="protein sequence ID" value="GAG32098.1"/>
    <property type="molecule type" value="Genomic_DNA"/>
</dbReference>
<protein>
    <submittedName>
        <fullName evidence="1">Uncharacterized protein</fullName>
    </submittedName>
</protein>
<reference evidence="1" key="1">
    <citation type="journal article" date="2014" name="Front. Microbiol.">
        <title>High frequency of phylogenetically diverse reductive dehalogenase-homologous genes in deep subseafloor sedimentary metagenomes.</title>
        <authorList>
            <person name="Kawai M."/>
            <person name="Futagami T."/>
            <person name="Toyoda A."/>
            <person name="Takaki Y."/>
            <person name="Nishi S."/>
            <person name="Hori S."/>
            <person name="Arai W."/>
            <person name="Tsubouchi T."/>
            <person name="Morono Y."/>
            <person name="Uchiyama I."/>
            <person name="Ito T."/>
            <person name="Fujiyama A."/>
            <person name="Inagaki F."/>
            <person name="Takami H."/>
        </authorList>
    </citation>
    <scope>NUCLEOTIDE SEQUENCE</scope>
    <source>
        <strain evidence="1">Expedition CK06-06</strain>
    </source>
</reference>